<protein>
    <submittedName>
        <fullName evidence="1">Uncharacterized protein</fullName>
    </submittedName>
</protein>
<comment type="caution">
    <text evidence="1">The sequence shown here is derived from an EMBL/GenBank/DDBJ whole genome shotgun (WGS) entry which is preliminary data.</text>
</comment>
<gene>
    <name evidence="1" type="ORF">ACFFH4_14055</name>
</gene>
<evidence type="ECO:0000313" key="1">
    <source>
        <dbReference type="EMBL" id="MFC0560163.1"/>
    </source>
</evidence>
<dbReference type="RefSeq" id="WP_273840402.1">
    <property type="nucleotide sequence ID" value="NZ_JAQQWT010000002.1"/>
</dbReference>
<sequence length="91" mass="10602">MITDNESIQILRKSFEKVNGEPGVQAEMSRKEDVAVTLFYPLEKNMPERLYKYRVWSNSDDSATLISDNEKEGYETLDKEDAEKLKSTFLF</sequence>
<proteinExistence type="predicted"/>
<dbReference type="Proteomes" id="UP001589833">
    <property type="component" value="Unassembled WGS sequence"/>
</dbReference>
<name>A0ABV6NJ34_9BACI</name>
<evidence type="ECO:0000313" key="2">
    <source>
        <dbReference type="Proteomes" id="UP001589833"/>
    </source>
</evidence>
<organism evidence="1 2">
    <name type="scientific">Halalkalibacter alkalisediminis</name>
    <dbReference type="NCBI Taxonomy" id="935616"/>
    <lineage>
        <taxon>Bacteria</taxon>
        <taxon>Bacillati</taxon>
        <taxon>Bacillota</taxon>
        <taxon>Bacilli</taxon>
        <taxon>Bacillales</taxon>
        <taxon>Bacillaceae</taxon>
        <taxon>Halalkalibacter</taxon>
    </lineage>
</organism>
<reference evidence="1 2" key="1">
    <citation type="submission" date="2024-09" db="EMBL/GenBank/DDBJ databases">
        <authorList>
            <person name="Sun Q."/>
            <person name="Mori K."/>
        </authorList>
    </citation>
    <scope>NUCLEOTIDE SEQUENCE [LARGE SCALE GENOMIC DNA]</scope>
    <source>
        <strain evidence="1 2">NCAIM B.02301</strain>
    </source>
</reference>
<dbReference type="EMBL" id="JBHLTR010000017">
    <property type="protein sequence ID" value="MFC0560163.1"/>
    <property type="molecule type" value="Genomic_DNA"/>
</dbReference>
<keyword evidence="2" id="KW-1185">Reference proteome</keyword>
<accession>A0ABV6NJ34</accession>